<dbReference type="SUPFAM" id="SSF64005">
    <property type="entry name" value="Undecaprenyl diphosphate synthase"/>
    <property type="match status" value="1"/>
</dbReference>
<dbReference type="PROSITE" id="PS01066">
    <property type="entry name" value="UPP_SYNTHASE"/>
    <property type="match status" value="1"/>
</dbReference>
<dbReference type="InterPro" id="IPR002060">
    <property type="entry name" value="Squ/phyt_synthse"/>
</dbReference>
<dbReference type="Gene3D" id="1.10.600.10">
    <property type="entry name" value="Farnesyl Diphosphate Synthase"/>
    <property type="match status" value="1"/>
</dbReference>
<accession>A0ABV2A134</accession>
<dbReference type="GO" id="GO:0016740">
    <property type="term" value="F:transferase activity"/>
    <property type="evidence" value="ECO:0007669"/>
    <property type="project" value="UniProtKB-KW"/>
</dbReference>
<dbReference type="InterPro" id="IPR036424">
    <property type="entry name" value="UPP_synth-like_sf"/>
</dbReference>
<comment type="similarity">
    <text evidence="2">Belongs to the UPP synthase family.</text>
</comment>
<feature type="active site" description="Proton acceptor" evidence="2">
    <location>
        <position position="389"/>
    </location>
</feature>
<feature type="binding site" evidence="2">
    <location>
        <position position="358"/>
    </location>
    <ligand>
        <name>substrate</name>
    </ligand>
</feature>
<feature type="binding site" evidence="2">
    <location>
        <begin position="342"/>
        <end position="345"/>
    </location>
    <ligand>
        <name>substrate</name>
    </ligand>
</feature>
<dbReference type="HAMAP" id="MF_01139">
    <property type="entry name" value="ISPT"/>
    <property type="match status" value="1"/>
</dbReference>
<comment type="caution">
    <text evidence="3">The sequence shown here is derived from an EMBL/GenBank/DDBJ whole genome shotgun (WGS) entry which is preliminary data.</text>
</comment>
<keyword evidence="2" id="KW-0479">Metal-binding</keyword>
<dbReference type="PANTHER" id="PTHR10291:SF0">
    <property type="entry name" value="DEHYDRODOLICHYL DIPHOSPHATE SYNTHASE 2"/>
    <property type="match status" value="1"/>
</dbReference>
<dbReference type="InterPro" id="IPR018520">
    <property type="entry name" value="UPP_synth-like_CS"/>
</dbReference>
<comment type="function">
    <text evidence="2">Catalyzes the condensation of isopentenyl diphosphate (IPP) with allylic pyrophosphates generating different type of terpenoids.</text>
</comment>
<gene>
    <name evidence="3" type="primary">uppS</name>
    <name evidence="3" type="ORF">ABUK86_25035</name>
</gene>
<feature type="binding site" evidence="2">
    <location>
        <position position="390"/>
    </location>
    <ligand>
        <name>substrate</name>
    </ligand>
</feature>
<protein>
    <recommendedName>
        <fullName evidence="2">Isoprenyl transferase</fullName>
        <ecNumber evidence="2">2.5.1.-</ecNumber>
    </recommendedName>
</protein>
<feature type="binding site" evidence="2">
    <location>
        <begin position="515"/>
        <end position="517"/>
    </location>
    <ligand>
        <name>substrate</name>
    </ligand>
</feature>
<feature type="binding site" evidence="2">
    <location>
        <position position="509"/>
    </location>
    <ligand>
        <name>substrate</name>
    </ligand>
</feature>
<comment type="subunit">
    <text evidence="2">Homodimer.</text>
</comment>
<feature type="active site" evidence="2">
    <location>
        <position position="341"/>
    </location>
</feature>
<dbReference type="SUPFAM" id="SSF48576">
    <property type="entry name" value="Terpenoid synthases"/>
    <property type="match status" value="1"/>
</dbReference>
<comment type="caution">
    <text evidence="2">Lacks conserved residue(s) required for the propagation of feature annotation.</text>
</comment>
<dbReference type="EMBL" id="JBEQNB010000015">
    <property type="protein sequence ID" value="MES0837067.1"/>
    <property type="molecule type" value="Genomic_DNA"/>
</dbReference>
<feature type="binding site" evidence="2">
    <location>
        <position position="528"/>
    </location>
    <ligand>
        <name>Mg(2+)</name>
        <dbReference type="ChEBI" id="CHEBI:18420"/>
    </ligand>
</feature>
<dbReference type="Gene3D" id="3.40.1180.10">
    <property type="entry name" value="Decaprenyl diphosphate synthase-like"/>
    <property type="match status" value="1"/>
</dbReference>
<dbReference type="Pfam" id="PF01255">
    <property type="entry name" value="Prenyltransf"/>
    <property type="match status" value="1"/>
</dbReference>
<keyword evidence="4" id="KW-1185">Reference proteome</keyword>
<evidence type="ECO:0000313" key="3">
    <source>
        <dbReference type="EMBL" id="MES0837067.1"/>
    </source>
</evidence>
<dbReference type="Pfam" id="PF00494">
    <property type="entry name" value="SQS_PSY"/>
    <property type="match status" value="1"/>
</dbReference>
<name>A0ABV2A134_9ACTN</name>
<feature type="binding site" evidence="2">
    <location>
        <begin position="386"/>
        <end position="388"/>
    </location>
    <ligand>
        <name>substrate</name>
    </ligand>
</feature>
<dbReference type="CDD" id="cd00475">
    <property type="entry name" value="Cis_IPPS"/>
    <property type="match status" value="1"/>
</dbReference>
<organism evidence="3 4">
    <name type="scientific">Nocardiopsis tropica</name>
    <dbReference type="NCBI Taxonomy" id="109330"/>
    <lineage>
        <taxon>Bacteria</taxon>
        <taxon>Bacillati</taxon>
        <taxon>Actinomycetota</taxon>
        <taxon>Actinomycetes</taxon>
        <taxon>Streptosporangiales</taxon>
        <taxon>Nocardiopsidaceae</taxon>
        <taxon>Nocardiopsis</taxon>
    </lineage>
</organism>
<evidence type="ECO:0000256" key="1">
    <source>
        <dbReference type="ARBA" id="ARBA00022679"/>
    </source>
</evidence>
<dbReference type="InterPro" id="IPR001441">
    <property type="entry name" value="UPP_synth-like"/>
</dbReference>
<dbReference type="Proteomes" id="UP001432401">
    <property type="component" value="Unassembled WGS sequence"/>
</dbReference>
<sequence length="567" mass="61962">MSGYMRTGPLLIAERGADTGLARAFEVCRRIHTGADHLSPQVVDLLPVHKRPYAHALAAFGLWADRLADEGEVSERGSALARFRADTLAALAGGPGGPGAPVRLSPVQRAMVHTVRAWDMSVPVLEELLATLEQDSRRPPDFPGFADLRGYMRGTAGTVAELLGTVLEPVREDAPELMSLLGEVLQYVDILHDLPEDLEQGRCYLPRQDLERLGLDADDLIGVRGTDAYRKLIARQVQRARGLLDQGQGVVDAMHPSSRPFLATTVAGLRTGLDECEYLPADPPGASPRTAVPARLSQTRETPVGVLPVAPELRQRQPPVPSPDPGGPPAAVPEHVAVIMDGNRRWARALGLAPVEGHTAGEEAMYRLVDAAGDLGIKYVTTFAFSTENWSRSPEEVSSLLRAFTRRVSGVAGRLHARGVRMRWYGRRSRVGAVLRERLEWAEELTSGNSGTTFTFCLDYGGRQEMVDALKRTVAEALSGRLDPTRLTESDLAEYLYDPGLPDVDLLIRTAGEQRISNFLPWHTAYAEIVFEDALWPDFDRSHLVRAVDAYAGRRRSFGGTLIGKSV</sequence>
<dbReference type="RefSeq" id="WP_352985978.1">
    <property type="nucleotide sequence ID" value="NZ_JBEQNA010000014.1"/>
</dbReference>
<keyword evidence="1 2" id="KW-0808">Transferase</keyword>
<evidence type="ECO:0000313" key="4">
    <source>
        <dbReference type="Proteomes" id="UP001432401"/>
    </source>
</evidence>
<dbReference type="InterPro" id="IPR008949">
    <property type="entry name" value="Isoprenoid_synthase_dom_sf"/>
</dbReference>
<dbReference type="EC" id="2.5.1.-" evidence="2"/>
<proteinExistence type="inferred from homology"/>
<feature type="binding site" evidence="2">
    <location>
        <position position="341"/>
    </location>
    <ligand>
        <name>Mg(2+)</name>
        <dbReference type="ChEBI" id="CHEBI:18420"/>
    </ligand>
</feature>
<dbReference type="PANTHER" id="PTHR10291">
    <property type="entry name" value="DEHYDRODOLICHYL DIPHOSPHATE SYNTHASE FAMILY MEMBER"/>
    <property type="match status" value="1"/>
</dbReference>
<dbReference type="NCBIfam" id="TIGR00055">
    <property type="entry name" value="uppS"/>
    <property type="match status" value="1"/>
</dbReference>
<feature type="binding site" evidence="2">
    <location>
        <position position="392"/>
    </location>
    <ligand>
        <name>substrate</name>
    </ligand>
</feature>
<keyword evidence="2" id="KW-0460">Magnesium</keyword>
<reference evidence="3 4" key="1">
    <citation type="submission" date="2024-06" db="EMBL/GenBank/DDBJ databases">
        <authorList>
            <person name="Bataeva Y.V."/>
            <person name="Grigorian L.N."/>
            <person name="Solomentsev V.I."/>
        </authorList>
    </citation>
    <scope>NUCLEOTIDE SEQUENCE [LARGE SCALE GENOMIC DNA]</scope>
    <source>
        <strain evidence="4">SCPM-O-B-12605 (RCAM04882)</strain>
    </source>
</reference>
<comment type="cofactor">
    <cofactor evidence="2">
        <name>Mg(2+)</name>
        <dbReference type="ChEBI" id="CHEBI:18420"/>
    </cofactor>
    <text evidence="2">Binds 2 magnesium ions per subunit.</text>
</comment>
<feature type="binding site" evidence="2">
    <location>
        <position position="346"/>
    </location>
    <ligand>
        <name>substrate</name>
    </ligand>
</feature>
<evidence type="ECO:0000256" key="2">
    <source>
        <dbReference type="HAMAP-Rule" id="MF_01139"/>
    </source>
</evidence>